<keyword evidence="3" id="KW-1185">Reference proteome</keyword>
<dbReference type="PANTHER" id="PTHR20275:SF0">
    <property type="entry name" value="NAD KINASE"/>
    <property type="match status" value="1"/>
</dbReference>
<evidence type="ECO:0000256" key="1">
    <source>
        <dbReference type="SAM" id="MobiDB-lite"/>
    </source>
</evidence>
<feature type="compositionally biased region" description="Low complexity" evidence="1">
    <location>
        <begin position="90"/>
        <end position="105"/>
    </location>
</feature>
<evidence type="ECO:0000313" key="2">
    <source>
        <dbReference type="EMBL" id="MFC7190982.1"/>
    </source>
</evidence>
<proteinExistence type="predicted"/>
<dbReference type="RefSeq" id="WP_248908527.1">
    <property type="nucleotide sequence ID" value="NZ_CP109979.1"/>
</dbReference>
<dbReference type="Pfam" id="PF20143">
    <property type="entry name" value="NAD_kinase_C"/>
    <property type="match status" value="1"/>
</dbReference>
<dbReference type="PANTHER" id="PTHR20275">
    <property type="entry name" value="NAD KINASE"/>
    <property type="match status" value="1"/>
</dbReference>
<dbReference type="SUPFAM" id="SSF111331">
    <property type="entry name" value="NAD kinase/diacylglycerol kinase-like"/>
    <property type="match status" value="1"/>
</dbReference>
<dbReference type="Gene3D" id="2.60.200.30">
    <property type="entry name" value="Probable inorganic polyphosphate/atp-NAD kinase, domain 2"/>
    <property type="match status" value="1"/>
</dbReference>
<protein>
    <recommendedName>
        <fullName evidence="4">ATP-NAD kinase</fullName>
    </recommendedName>
</protein>
<dbReference type="Proteomes" id="UP001596417">
    <property type="component" value="Unassembled WGS sequence"/>
</dbReference>
<gene>
    <name evidence="2" type="ORF">ACFQL7_14890</name>
</gene>
<dbReference type="InterPro" id="IPR017437">
    <property type="entry name" value="ATP-NAD_kinase_PpnK-typ_C"/>
</dbReference>
<dbReference type="EMBL" id="JBHTAX010000001">
    <property type="protein sequence ID" value="MFC7190982.1"/>
    <property type="molecule type" value="Genomic_DNA"/>
</dbReference>
<comment type="caution">
    <text evidence="2">The sequence shown here is derived from an EMBL/GenBank/DDBJ whole genome shotgun (WGS) entry which is preliminary data.</text>
</comment>
<dbReference type="AlphaFoldDB" id="A0ABD5YSR0"/>
<organism evidence="2 3">
    <name type="scientific">Halocatena marina</name>
    <dbReference type="NCBI Taxonomy" id="2934937"/>
    <lineage>
        <taxon>Archaea</taxon>
        <taxon>Methanobacteriati</taxon>
        <taxon>Methanobacteriota</taxon>
        <taxon>Stenosarchaea group</taxon>
        <taxon>Halobacteria</taxon>
        <taxon>Halobacteriales</taxon>
        <taxon>Natronomonadaceae</taxon>
        <taxon>Halocatena</taxon>
    </lineage>
</organism>
<accession>A0ABD5YSR0</accession>
<evidence type="ECO:0000313" key="3">
    <source>
        <dbReference type="Proteomes" id="UP001596417"/>
    </source>
</evidence>
<name>A0ABD5YSR0_9EURY</name>
<dbReference type="InterPro" id="IPR016064">
    <property type="entry name" value="NAD/diacylglycerol_kinase_sf"/>
</dbReference>
<reference evidence="2 3" key="1">
    <citation type="journal article" date="2019" name="Int. J. Syst. Evol. Microbiol.">
        <title>The Global Catalogue of Microorganisms (GCM) 10K type strain sequencing project: providing services to taxonomists for standard genome sequencing and annotation.</title>
        <authorList>
            <consortium name="The Broad Institute Genomics Platform"/>
            <consortium name="The Broad Institute Genome Sequencing Center for Infectious Disease"/>
            <person name="Wu L."/>
            <person name="Ma J."/>
        </authorList>
    </citation>
    <scope>NUCLEOTIDE SEQUENCE [LARGE SCALE GENOMIC DNA]</scope>
    <source>
        <strain evidence="2 3">RDMS1</strain>
    </source>
</reference>
<feature type="region of interest" description="Disordered" evidence="1">
    <location>
        <begin position="90"/>
        <end position="119"/>
    </location>
</feature>
<dbReference type="GeneID" id="76200657"/>
<evidence type="ECO:0008006" key="4">
    <source>
        <dbReference type="Google" id="ProtNLM"/>
    </source>
</evidence>
<sequence>MNDTRVGVVGESSETIVQAVDDTSATLVEDPFSDPTFVIAVGEAALYSLIPDAPAPVLPVETGTPGLNPVSRENVPVVLSDLLDEPQLHSRIQSQPHSQSQSQSQTHTKDRSHVSSRSQLTVSHPVIGIDRPDGMVYALIDVLLLTSEQARISEYTVMTGDEPIASVRADGIVVATPAGSHGYAHDAGGPHIAPETAVGSVVPIAPFSVTHNHWVLSLSDIRLTIERDDAAVELLVDGRSVGTVPYTDTLRLKPVSAIETIRTNK</sequence>